<feature type="signal peptide" evidence="6">
    <location>
        <begin position="1"/>
        <end position="26"/>
    </location>
</feature>
<evidence type="ECO:0000256" key="5">
    <source>
        <dbReference type="SAM" id="Phobius"/>
    </source>
</evidence>
<evidence type="ECO:0000259" key="7">
    <source>
        <dbReference type="Pfam" id="PF07686"/>
    </source>
</evidence>
<keyword evidence="2 5" id="KW-0812">Transmembrane</keyword>
<sequence length="228" mass="25443">MTLTLREGAWWLPSVLLLLQVPGCVSLSGPDSVVGIVGRSLSVQCCYKEKYRGHLKYWCISPCLTEQAVIVKTRASEREVRSGRVSIRDHPAALTFTVTWEDLTEEDAGTYCCGISVAFLVTDFKSGIDPKKWVTVSVFPAPMTESFPITTMTILSPPTTSPPSTWPSTTRQDTPGPSQYPRSPLFSVHFLFLVFVKLPLFLSMLGAVLWVNWPLRVPAWKWGCQCKK</sequence>
<feature type="domain" description="Immunoglobulin V-set" evidence="7">
    <location>
        <begin position="30"/>
        <end position="126"/>
    </location>
</feature>
<name>A0ABM3YBF3_ERIEU</name>
<dbReference type="SUPFAM" id="SSF48726">
    <property type="entry name" value="Immunoglobulin"/>
    <property type="match status" value="1"/>
</dbReference>
<accession>A0ABM3YBF3</accession>
<dbReference type="GeneID" id="103115376"/>
<dbReference type="Pfam" id="PF07686">
    <property type="entry name" value="V-set"/>
    <property type="match status" value="1"/>
</dbReference>
<keyword evidence="6" id="KW-0732">Signal</keyword>
<keyword evidence="8" id="KW-1185">Reference proteome</keyword>
<organism evidence="8 9">
    <name type="scientific">Erinaceus europaeus</name>
    <name type="common">Western European hedgehog</name>
    <dbReference type="NCBI Taxonomy" id="9365"/>
    <lineage>
        <taxon>Eukaryota</taxon>
        <taxon>Metazoa</taxon>
        <taxon>Chordata</taxon>
        <taxon>Craniata</taxon>
        <taxon>Vertebrata</taxon>
        <taxon>Euteleostomi</taxon>
        <taxon>Mammalia</taxon>
        <taxon>Eutheria</taxon>
        <taxon>Laurasiatheria</taxon>
        <taxon>Eulipotyphla</taxon>
        <taxon>Erinaceidae</taxon>
        <taxon>Erinaceinae</taxon>
        <taxon>Erinaceus</taxon>
    </lineage>
</organism>
<feature type="transmembrane region" description="Helical" evidence="5">
    <location>
        <begin position="188"/>
        <end position="211"/>
    </location>
</feature>
<gene>
    <name evidence="9" type="primary">LOC103115376</name>
</gene>
<dbReference type="InterPro" id="IPR013106">
    <property type="entry name" value="Ig_V-set"/>
</dbReference>
<evidence type="ECO:0000313" key="8">
    <source>
        <dbReference type="Proteomes" id="UP001652624"/>
    </source>
</evidence>
<dbReference type="Proteomes" id="UP001652624">
    <property type="component" value="Chromosome 12"/>
</dbReference>
<dbReference type="RefSeq" id="XP_060058394.1">
    <property type="nucleotide sequence ID" value="XM_060202411.1"/>
</dbReference>
<dbReference type="InterPro" id="IPR013783">
    <property type="entry name" value="Ig-like_fold"/>
</dbReference>
<feature type="chain" id="PRO_5045587501" evidence="6">
    <location>
        <begin position="27"/>
        <end position="228"/>
    </location>
</feature>
<keyword evidence="5" id="KW-1133">Transmembrane helix</keyword>
<dbReference type="PANTHER" id="PTHR11860">
    <property type="entry name" value="POLYMERIC-IMMUNOGLOBULIN RECEPTOR"/>
    <property type="match status" value="1"/>
</dbReference>
<comment type="subcellular location">
    <subcellularLocation>
        <location evidence="1">Membrane</location>
    </subcellularLocation>
</comment>
<feature type="region of interest" description="Disordered" evidence="4">
    <location>
        <begin position="157"/>
        <end position="178"/>
    </location>
</feature>
<evidence type="ECO:0000256" key="4">
    <source>
        <dbReference type="SAM" id="MobiDB-lite"/>
    </source>
</evidence>
<proteinExistence type="predicted"/>
<evidence type="ECO:0000313" key="9">
    <source>
        <dbReference type="RefSeq" id="XP_060058394.1"/>
    </source>
</evidence>
<dbReference type="InterPro" id="IPR050671">
    <property type="entry name" value="CD300_family_receptors"/>
</dbReference>
<evidence type="ECO:0000256" key="2">
    <source>
        <dbReference type="ARBA" id="ARBA00022692"/>
    </source>
</evidence>
<evidence type="ECO:0000256" key="1">
    <source>
        <dbReference type="ARBA" id="ARBA00004370"/>
    </source>
</evidence>
<keyword evidence="3 5" id="KW-0472">Membrane</keyword>
<dbReference type="InterPro" id="IPR036179">
    <property type="entry name" value="Ig-like_dom_sf"/>
</dbReference>
<dbReference type="PANTHER" id="PTHR11860:SF87">
    <property type="entry name" value="CMRF35-LIKE MOLECULE 8"/>
    <property type="match status" value="1"/>
</dbReference>
<evidence type="ECO:0000256" key="3">
    <source>
        <dbReference type="ARBA" id="ARBA00023136"/>
    </source>
</evidence>
<reference evidence="9" key="1">
    <citation type="submission" date="2025-08" db="UniProtKB">
        <authorList>
            <consortium name="RefSeq"/>
        </authorList>
    </citation>
    <scope>IDENTIFICATION</scope>
</reference>
<dbReference type="Gene3D" id="2.60.40.10">
    <property type="entry name" value="Immunoglobulins"/>
    <property type="match status" value="1"/>
</dbReference>
<protein>
    <submittedName>
        <fullName evidence="9">CMRF35-like molecule 6</fullName>
    </submittedName>
</protein>
<evidence type="ECO:0000256" key="6">
    <source>
        <dbReference type="SAM" id="SignalP"/>
    </source>
</evidence>